<dbReference type="RefSeq" id="WP_207389362.1">
    <property type="nucleotide sequence ID" value="NZ_SJDL01000205.1"/>
</dbReference>
<reference evidence="2 3" key="1">
    <citation type="submission" date="2019-02" db="EMBL/GenBank/DDBJ databases">
        <title>Marinobacter halodurans sp. nov., a marine bacterium isolated from sea tidal flat.</title>
        <authorList>
            <person name="Yoo Y."/>
            <person name="Lee D.W."/>
            <person name="Kim B.S."/>
            <person name="Kim J.-J."/>
        </authorList>
    </citation>
    <scope>NUCLEOTIDE SEQUENCE [LARGE SCALE GENOMIC DNA]</scope>
    <source>
        <strain evidence="2 3">YJ-S3-2</strain>
    </source>
</reference>
<feature type="non-terminal residue" evidence="2">
    <location>
        <position position="128"/>
    </location>
</feature>
<evidence type="ECO:0000313" key="2">
    <source>
        <dbReference type="EMBL" id="TBW42579.1"/>
    </source>
</evidence>
<evidence type="ECO:0000313" key="3">
    <source>
        <dbReference type="Proteomes" id="UP000313645"/>
    </source>
</evidence>
<organism evidence="2 3">
    <name type="scientific">Marinobacter halodurans</name>
    <dbReference type="NCBI Taxonomy" id="2528979"/>
    <lineage>
        <taxon>Bacteria</taxon>
        <taxon>Pseudomonadati</taxon>
        <taxon>Pseudomonadota</taxon>
        <taxon>Gammaproteobacteria</taxon>
        <taxon>Pseudomonadales</taxon>
        <taxon>Marinobacteraceae</taxon>
        <taxon>Marinobacter</taxon>
    </lineage>
</organism>
<keyword evidence="3" id="KW-1185">Reference proteome</keyword>
<keyword evidence="1" id="KW-0472">Membrane</keyword>
<accession>A0ABY1ZD80</accession>
<proteinExistence type="predicted"/>
<dbReference type="EMBL" id="SJDL01000205">
    <property type="protein sequence ID" value="TBW42579.1"/>
    <property type="molecule type" value="Genomic_DNA"/>
</dbReference>
<name>A0ABY1ZD80_9GAMM</name>
<dbReference type="Proteomes" id="UP000313645">
    <property type="component" value="Unassembled WGS sequence"/>
</dbReference>
<evidence type="ECO:0000256" key="1">
    <source>
        <dbReference type="SAM" id="Phobius"/>
    </source>
</evidence>
<sequence>MTWRIIPLLVVIWRDQPTGYATSSTCLHTPEITIALPPLPDSKKRSRAGDELQPWCDYAAINPYEKIIADVTDVQTCEADDREFYNDEWWGWTNEHIRFINNKLGLKALALAVPFVWVATIFVTLFLL</sequence>
<keyword evidence="1" id="KW-0812">Transmembrane</keyword>
<protein>
    <submittedName>
        <fullName evidence="2">Uncharacterized protein</fullName>
    </submittedName>
</protein>
<feature type="transmembrane region" description="Helical" evidence="1">
    <location>
        <begin position="108"/>
        <end position="127"/>
    </location>
</feature>
<keyword evidence="1" id="KW-1133">Transmembrane helix</keyword>
<comment type="caution">
    <text evidence="2">The sequence shown here is derived from an EMBL/GenBank/DDBJ whole genome shotgun (WGS) entry which is preliminary data.</text>
</comment>
<gene>
    <name evidence="2" type="ORF">EZI54_24145</name>
</gene>